<dbReference type="PROSITE" id="PS50293">
    <property type="entry name" value="TPR_REGION"/>
    <property type="match status" value="1"/>
</dbReference>
<feature type="repeat" description="TPR" evidence="3">
    <location>
        <begin position="613"/>
        <end position="646"/>
    </location>
</feature>
<evidence type="ECO:0000256" key="4">
    <source>
        <dbReference type="SAM" id="MobiDB-lite"/>
    </source>
</evidence>
<evidence type="ECO:0000256" key="3">
    <source>
        <dbReference type="PROSITE-ProRule" id="PRU00339"/>
    </source>
</evidence>
<evidence type="ECO:0000313" key="6">
    <source>
        <dbReference type="EMBL" id="MFC7336078.1"/>
    </source>
</evidence>
<proteinExistence type="predicted"/>
<reference evidence="7" key="1">
    <citation type="journal article" date="2019" name="Int. J. Syst. Evol. Microbiol.">
        <title>The Global Catalogue of Microorganisms (GCM) 10K type strain sequencing project: providing services to taxonomists for standard genome sequencing and annotation.</title>
        <authorList>
            <consortium name="The Broad Institute Genomics Platform"/>
            <consortium name="The Broad Institute Genome Sequencing Center for Infectious Disease"/>
            <person name="Wu L."/>
            <person name="Ma J."/>
        </authorList>
    </citation>
    <scope>NUCLEOTIDE SEQUENCE [LARGE SCALE GENOMIC DNA]</scope>
    <source>
        <strain evidence="7">CGMCC 4.1467</strain>
    </source>
</reference>
<organism evidence="6 7">
    <name type="scientific">Haloferula chungangensis</name>
    <dbReference type="NCBI Taxonomy" id="1048331"/>
    <lineage>
        <taxon>Bacteria</taxon>
        <taxon>Pseudomonadati</taxon>
        <taxon>Verrucomicrobiota</taxon>
        <taxon>Verrucomicrobiia</taxon>
        <taxon>Verrucomicrobiales</taxon>
        <taxon>Verrucomicrobiaceae</taxon>
        <taxon>Haloferula</taxon>
    </lineage>
</organism>
<accession>A0ABW2L179</accession>
<dbReference type="Proteomes" id="UP001596472">
    <property type="component" value="Unassembled WGS sequence"/>
</dbReference>
<evidence type="ECO:0000313" key="7">
    <source>
        <dbReference type="Proteomes" id="UP001596472"/>
    </source>
</evidence>
<evidence type="ECO:0000256" key="1">
    <source>
        <dbReference type="ARBA" id="ARBA00022737"/>
    </source>
</evidence>
<feature type="region of interest" description="Disordered" evidence="4">
    <location>
        <begin position="117"/>
        <end position="159"/>
    </location>
</feature>
<feature type="signal peptide" evidence="5">
    <location>
        <begin position="1"/>
        <end position="30"/>
    </location>
</feature>
<dbReference type="Gene3D" id="1.10.287.1490">
    <property type="match status" value="1"/>
</dbReference>
<gene>
    <name evidence="6" type="ORF">ACFQY0_02725</name>
</gene>
<dbReference type="InterPro" id="IPR037919">
    <property type="entry name" value="OGT"/>
</dbReference>
<keyword evidence="5" id="KW-0732">Signal</keyword>
<dbReference type="Pfam" id="PF07719">
    <property type="entry name" value="TPR_2"/>
    <property type="match status" value="1"/>
</dbReference>
<keyword evidence="2 3" id="KW-0802">TPR repeat</keyword>
<dbReference type="SUPFAM" id="SSF48452">
    <property type="entry name" value="TPR-like"/>
    <property type="match status" value="1"/>
</dbReference>
<feature type="chain" id="PRO_5045142839" evidence="5">
    <location>
        <begin position="31"/>
        <end position="724"/>
    </location>
</feature>
<sequence>MARILSDLTSRSALLAAAALCVFPLATSSAQSPVPAERPAPAAFDPSDVYFQAWLLAKDSEKLVEEGKHLEALNKLRRARQMFGEISKNFPTWKPEMLQGRIDKTVADIARVTPDALKQEQGNDRATAELEGGVRRGAGTQGQSPHDLEIEMPGGSGPVETLETRRIAELEQEAARLKQQIGSAPQAGGTPANQAERQRDMAFAQLRRTQSELDQLRRKTGSQPMQEEVRALSQRIDALEREKSVMGEALGSSQAETKQAKAQIDALQAERVRLMQEVADLSKNLEIERQTANEVVAGQRKQLKHFQELLAKKDSELDVAKGRIQSLETELAEVRESFNELREERDDLLRERDQMAALLKLNEAGQLQQVIDQNMALDRELRETKERYETLQEDSDASKDDLLEALRDLAISKLRIQEFRREKTAQENRIAELQSRLLREDRALASGGADPVETQMLRDIIKKQMDIQEKRREAREILLATLEEKGEADESIRRAMNVYKGTELNLSPEELRMVEDQQVDGVIISRHARPRSEVNQNIAGLERELEPYSKAGTRAYQKGRLHAAREAFEMIIDRNPGDTVAMCKLGVVELALGETYSAVDIFRQATGITPNLPYAQQMLGHSLTQIGENGEALVALKKAVELAPTDAKGLILLGNLQYRLGNIQAAEEAFKTAIACNETLVEPHFNLAILYANEGKKEKALESYSKALELGAVPNLDLEKKMQR</sequence>
<keyword evidence="1" id="KW-0677">Repeat</keyword>
<comment type="caution">
    <text evidence="6">The sequence shown here is derived from an EMBL/GenBank/DDBJ whole genome shotgun (WGS) entry which is preliminary data.</text>
</comment>
<feature type="region of interest" description="Disordered" evidence="4">
    <location>
        <begin position="177"/>
        <end position="196"/>
    </location>
</feature>
<dbReference type="SMART" id="SM00028">
    <property type="entry name" value="TPR"/>
    <property type="match status" value="5"/>
</dbReference>
<dbReference type="PANTHER" id="PTHR44366">
    <property type="entry name" value="UDP-N-ACETYLGLUCOSAMINE--PEPTIDE N-ACETYLGLUCOSAMINYLTRANSFERASE 110 KDA SUBUNIT"/>
    <property type="match status" value="1"/>
</dbReference>
<feature type="repeat" description="TPR" evidence="3">
    <location>
        <begin position="579"/>
        <end position="612"/>
    </location>
</feature>
<dbReference type="RefSeq" id="WP_379708834.1">
    <property type="nucleotide sequence ID" value="NZ_JBHTBS010000001.1"/>
</dbReference>
<feature type="compositionally biased region" description="Basic and acidic residues" evidence="4">
    <location>
        <begin position="117"/>
        <end position="134"/>
    </location>
</feature>
<dbReference type="PROSITE" id="PS50005">
    <property type="entry name" value="TPR"/>
    <property type="match status" value="3"/>
</dbReference>
<feature type="repeat" description="TPR" evidence="3">
    <location>
        <begin position="681"/>
        <end position="714"/>
    </location>
</feature>
<protein>
    <submittedName>
        <fullName evidence="6">Tetratricopeptide repeat protein</fullName>
    </submittedName>
</protein>
<dbReference type="InterPro" id="IPR013105">
    <property type="entry name" value="TPR_2"/>
</dbReference>
<dbReference type="EMBL" id="JBHTBS010000001">
    <property type="protein sequence ID" value="MFC7336078.1"/>
    <property type="molecule type" value="Genomic_DNA"/>
</dbReference>
<dbReference type="PANTHER" id="PTHR44366:SF1">
    <property type="entry name" value="UDP-N-ACETYLGLUCOSAMINE--PEPTIDE N-ACETYLGLUCOSAMINYLTRANSFERASE 110 KDA SUBUNIT"/>
    <property type="match status" value="1"/>
</dbReference>
<dbReference type="Gene3D" id="1.25.40.10">
    <property type="entry name" value="Tetratricopeptide repeat domain"/>
    <property type="match status" value="1"/>
</dbReference>
<name>A0ABW2L179_9BACT</name>
<evidence type="ECO:0000256" key="2">
    <source>
        <dbReference type="ARBA" id="ARBA00022803"/>
    </source>
</evidence>
<dbReference type="InterPro" id="IPR011990">
    <property type="entry name" value="TPR-like_helical_dom_sf"/>
</dbReference>
<keyword evidence="7" id="KW-1185">Reference proteome</keyword>
<dbReference type="Pfam" id="PF13432">
    <property type="entry name" value="TPR_16"/>
    <property type="match status" value="2"/>
</dbReference>
<evidence type="ECO:0000256" key="5">
    <source>
        <dbReference type="SAM" id="SignalP"/>
    </source>
</evidence>
<dbReference type="InterPro" id="IPR019734">
    <property type="entry name" value="TPR_rpt"/>
</dbReference>